<sequence length="50" mass="6100">VEGAELELLQRLHDSVYQQAREWYHRLNSRIQEQISRQYGIMPEKEDDIQ</sequence>
<dbReference type="Proteomes" id="UP001529510">
    <property type="component" value="Unassembled WGS sequence"/>
</dbReference>
<keyword evidence="2" id="KW-1185">Reference proteome</keyword>
<comment type="caution">
    <text evidence="1">The sequence shown here is derived from an EMBL/GenBank/DDBJ whole genome shotgun (WGS) entry which is preliminary data.</text>
</comment>
<organism evidence="1 2">
    <name type="scientific">Cirrhinus mrigala</name>
    <name type="common">Mrigala</name>
    <dbReference type="NCBI Taxonomy" id="683832"/>
    <lineage>
        <taxon>Eukaryota</taxon>
        <taxon>Metazoa</taxon>
        <taxon>Chordata</taxon>
        <taxon>Craniata</taxon>
        <taxon>Vertebrata</taxon>
        <taxon>Euteleostomi</taxon>
        <taxon>Actinopterygii</taxon>
        <taxon>Neopterygii</taxon>
        <taxon>Teleostei</taxon>
        <taxon>Ostariophysi</taxon>
        <taxon>Cypriniformes</taxon>
        <taxon>Cyprinidae</taxon>
        <taxon>Labeoninae</taxon>
        <taxon>Labeonini</taxon>
        <taxon>Cirrhinus</taxon>
    </lineage>
</organism>
<accession>A0ABD0PPE3</accession>
<name>A0ABD0PPE3_CIRMR</name>
<evidence type="ECO:0000313" key="1">
    <source>
        <dbReference type="EMBL" id="KAL0175892.1"/>
    </source>
</evidence>
<feature type="non-terminal residue" evidence="1">
    <location>
        <position position="1"/>
    </location>
</feature>
<gene>
    <name evidence="1" type="ORF">M9458_028222</name>
</gene>
<evidence type="ECO:0000313" key="2">
    <source>
        <dbReference type="Proteomes" id="UP001529510"/>
    </source>
</evidence>
<proteinExistence type="predicted"/>
<protein>
    <submittedName>
        <fullName evidence="1">Uncharacterized protein</fullName>
    </submittedName>
</protein>
<reference evidence="1 2" key="1">
    <citation type="submission" date="2024-05" db="EMBL/GenBank/DDBJ databases">
        <title>Genome sequencing and assembly of Indian major carp, Cirrhinus mrigala (Hamilton, 1822).</title>
        <authorList>
            <person name="Mohindra V."/>
            <person name="Chowdhury L.M."/>
            <person name="Lal K."/>
            <person name="Jena J.K."/>
        </authorList>
    </citation>
    <scope>NUCLEOTIDE SEQUENCE [LARGE SCALE GENOMIC DNA]</scope>
    <source>
        <strain evidence="1">CM1030</strain>
        <tissue evidence="1">Blood</tissue>
    </source>
</reference>
<feature type="non-terminal residue" evidence="1">
    <location>
        <position position="50"/>
    </location>
</feature>
<dbReference type="AlphaFoldDB" id="A0ABD0PPE3"/>
<dbReference type="EMBL" id="JAMKFB020000014">
    <property type="protein sequence ID" value="KAL0175892.1"/>
    <property type="molecule type" value="Genomic_DNA"/>
</dbReference>